<comment type="caution">
    <text evidence="1">The sequence shown here is derived from an EMBL/GenBank/DDBJ whole genome shotgun (WGS) entry which is preliminary data.</text>
</comment>
<sequence>MLNSTGAGDAASTLFNLDDYAVLGVDGAGDSRSVLVEPRNPEAPCPASGVFSTRIQARPVHRVKDVACGGRGLEVLVRKRRLVCQEEACPKRTFVQVTD</sequence>
<name>A0ABS4WDY8_9MICC</name>
<evidence type="ECO:0000313" key="2">
    <source>
        <dbReference type="Proteomes" id="UP000766570"/>
    </source>
</evidence>
<dbReference type="Proteomes" id="UP000766570">
    <property type="component" value="Unassembled WGS sequence"/>
</dbReference>
<reference evidence="1 2" key="1">
    <citation type="submission" date="2021-03" db="EMBL/GenBank/DDBJ databases">
        <title>Sequencing the genomes of 1000 actinobacteria strains.</title>
        <authorList>
            <person name="Klenk H.-P."/>
        </authorList>
    </citation>
    <scope>NUCLEOTIDE SEQUENCE [LARGE SCALE GENOMIC DNA]</scope>
    <source>
        <strain evidence="1 2">DSM 15454</strain>
    </source>
</reference>
<proteinExistence type="predicted"/>
<organism evidence="1 2">
    <name type="scientific">Paeniglutamicibacter psychrophenolicus</name>
    <dbReference type="NCBI Taxonomy" id="257454"/>
    <lineage>
        <taxon>Bacteria</taxon>
        <taxon>Bacillati</taxon>
        <taxon>Actinomycetota</taxon>
        <taxon>Actinomycetes</taxon>
        <taxon>Micrococcales</taxon>
        <taxon>Micrococcaceae</taxon>
        <taxon>Paeniglutamicibacter</taxon>
    </lineage>
</organism>
<dbReference type="EMBL" id="JAGIOE010000001">
    <property type="protein sequence ID" value="MBP2374429.1"/>
    <property type="molecule type" value="Genomic_DNA"/>
</dbReference>
<evidence type="ECO:0000313" key="1">
    <source>
        <dbReference type="EMBL" id="MBP2374429.1"/>
    </source>
</evidence>
<keyword evidence="2" id="KW-1185">Reference proteome</keyword>
<accession>A0ABS4WDY8</accession>
<protein>
    <submittedName>
        <fullName evidence="1">Transposase</fullName>
    </submittedName>
</protein>
<gene>
    <name evidence="1" type="ORF">JOF46_002341</name>
</gene>